<evidence type="ECO:0000313" key="3">
    <source>
        <dbReference type="Proteomes" id="UP000244162"/>
    </source>
</evidence>
<reference evidence="2 3" key="1">
    <citation type="submission" date="2017-09" db="EMBL/GenBank/DDBJ databases">
        <title>Sphingomonas panjinensis sp.nov., isolated from oil-contaminated soil.</title>
        <authorList>
            <person name="Wang L."/>
            <person name="Chen L."/>
        </authorList>
    </citation>
    <scope>NUCLEOTIDE SEQUENCE [LARGE SCALE GENOMIC DNA]</scope>
    <source>
        <strain evidence="2 3">FW-11</strain>
    </source>
</reference>
<keyword evidence="3" id="KW-1185">Reference proteome</keyword>
<dbReference type="Proteomes" id="UP000244162">
    <property type="component" value="Unassembled WGS sequence"/>
</dbReference>
<keyword evidence="1" id="KW-0732">Signal</keyword>
<evidence type="ECO:0008006" key="4">
    <source>
        <dbReference type="Google" id="ProtNLM"/>
    </source>
</evidence>
<dbReference type="AlphaFoldDB" id="A0A2T5G301"/>
<protein>
    <recommendedName>
        <fullName evidence="4">Lipoprotein</fullName>
    </recommendedName>
</protein>
<dbReference type="GO" id="GO:0005975">
    <property type="term" value="P:carbohydrate metabolic process"/>
    <property type="evidence" value="ECO:0007669"/>
    <property type="project" value="InterPro"/>
</dbReference>
<gene>
    <name evidence="2" type="ORF">CLG96_00830</name>
</gene>
<evidence type="ECO:0000256" key="1">
    <source>
        <dbReference type="SAM" id="SignalP"/>
    </source>
</evidence>
<proteinExistence type="predicted"/>
<organism evidence="2 3">
    <name type="scientific">Sphingomonas oleivorans</name>
    <dbReference type="NCBI Taxonomy" id="1735121"/>
    <lineage>
        <taxon>Bacteria</taxon>
        <taxon>Pseudomonadati</taxon>
        <taxon>Pseudomonadota</taxon>
        <taxon>Alphaproteobacteria</taxon>
        <taxon>Sphingomonadales</taxon>
        <taxon>Sphingomonadaceae</taxon>
        <taxon>Sphingomonas</taxon>
    </lineage>
</organism>
<feature type="chain" id="PRO_5015394732" description="Lipoprotein" evidence="1">
    <location>
        <begin position="28"/>
        <end position="684"/>
    </location>
</feature>
<dbReference type="InterPro" id="IPR008928">
    <property type="entry name" value="6-hairpin_glycosidase_sf"/>
</dbReference>
<evidence type="ECO:0000313" key="2">
    <source>
        <dbReference type="EMBL" id="PTQ13524.1"/>
    </source>
</evidence>
<comment type="caution">
    <text evidence="2">The sequence shown here is derived from an EMBL/GenBank/DDBJ whole genome shotgun (WGS) entry which is preliminary data.</text>
</comment>
<dbReference type="EMBL" id="NWBU01000004">
    <property type="protein sequence ID" value="PTQ13524.1"/>
    <property type="molecule type" value="Genomic_DNA"/>
</dbReference>
<name>A0A2T5G301_9SPHN</name>
<dbReference type="OrthoDB" id="4494749at2"/>
<accession>A0A2T5G301</accession>
<dbReference type="RefSeq" id="WP_107966756.1">
    <property type="nucleotide sequence ID" value="NZ_NWBU01000004.1"/>
</dbReference>
<sequence length="684" mass="73384">MIRPLFLRTLMGTAIALVALAAAPAIADRSPTTAPPLAFRIDEGRNINAFVREGPVAAHLLLRSGGDPRILVAFPAGNSGVGLWFEHLGRPVAWTLTTPPRPVTAIDGHGRPLRGIEAEAVIDATRLDVRQAVLSSIRVLRDYQSLGKAPAEILTPPIVSGNRLSWSRDRLDGAAGYRLVVEAVGGTVAPSRIMSANGPIRLKITALTGETPLSPLGGLGLLTDGATDDRRARDALAFLSYREKYLAGSWRFDTYFGRDTLMSVRLLMPVLQPEAVEAGVGAVLARLSPGGEVAHEEDIGEYAVLRHLKQSGAPGDTPIHDYAMIDDDFMLAPVAAAWLLDEPRSRGRAPAFLAARMTGGEANGDALVRNLLWVMDRTAAFASSPTAANLVGLKQGHMAGQWRDSGEGLGRGRYPYDVNAIFVPAALRAIDGLVRSGQLDAYLSPERRKRLAGASERAELWERRAAALFALTISAERAAEQLDAYSAEIGVPSGPALAALSGKPITFNALALDAEGRPVPVLHSDEGFGLLFGNPAPMEVARTVAAMMRPFPAGLMTDAGLLVANPAFADPATRKRLGNSAYHGTVIWSWQQAMLAAGLDRQLARHDLPAEVRTILTSARTHLWRVIENANAVRTSELWSWSYANGGYRVEPFGQRGTDEDESNAAQLWSTIFLALRPPGMHAR</sequence>
<feature type="signal peptide" evidence="1">
    <location>
        <begin position="1"/>
        <end position="27"/>
    </location>
</feature>
<dbReference type="SUPFAM" id="SSF48208">
    <property type="entry name" value="Six-hairpin glycosidases"/>
    <property type="match status" value="1"/>
</dbReference>